<dbReference type="PANTHER" id="PTHR13061:SF29">
    <property type="entry name" value="GAMMA CARBONIC ANHYDRASE-LIKE 1, MITOCHONDRIAL-RELATED"/>
    <property type="match status" value="1"/>
</dbReference>
<dbReference type="PANTHER" id="PTHR13061">
    <property type="entry name" value="DYNACTIN SUBUNIT P25"/>
    <property type="match status" value="1"/>
</dbReference>
<organism evidence="1 2">
    <name type="scientific">Alcanivorax nanhaiticus</name>
    <dbReference type="NCBI Taxonomy" id="1177154"/>
    <lineage>
        <taxon>Bacteria</taxon>
        <taxon>Pseudomonadati</taxon>
        <taxon>Pseudomonadota</taxon>
        <taxon>Gammaproteobacteria</taxon>
        <taxon>Oceanospirillales</taxon>
        <taxon>Alcanivoracaceae</taxon>
        <taxon>Alcanivorax</taxon>
    </lineage>
</organism>
<dbReference type="InterPro" id="IPR047324">
    <property type="entry name" value="LbH_gamma_CA-like"/>
</dbReference>
<dbReference type="Proteomes" id="UP000029444">
    <property type="component" value="Unassembled WGS sequence"/>
</dbReference>
<keyword evidence="2" id="KW-1185">Reference proteome</keyword>
<dbReference type="InterPro" id="IPR050484">
    <property type="entry name" value="Transf_Hexapept/Carb_Anhydrase"/>
</dbReference>
<dbReference type="InterPro" id="IPR011004">
    <property type="entry name" value="Trimer_LpxA-like_sf"/>
</dbReference>
<dbReference type="InterPro" id="IPR001451">
    <property type="entry name" value="Hexapep"/>
</dbReference>
<dbReference type="STRING" id="1177154.Y5S_00440"/>
<dbReference type="PATRIC" id="fig|1177154.3.peg.445"/>
<evidence type="ECO:0000313" key="1">
    <source>
        <dbReference type="EMBL" id="KGD65968.1"/>
    </source>
</evidence>
<name>A0A095TU83_9GAMM</name>
<dbReference type="eggNOG" id="COG0663">
    <property type="taxonomic scope" value="Bacteria"/>
</dbReference>
<comment type="caution">
    <text evidence="1">The sequence shown here is derived from an EMBL/GenBank/DDBJ whole genome shotgun (WGS) entry which is preliminary data.</text>
</comment>
<dbReference type="RefSeq" id="WP_035230113.1">
    <property type="nucleotide sequence ID" value="NZ_ARXV01000002.1"/>
</dbReference>
<reference evidence="1 2" key="1">
    <citation type="submission" date="2012-09" db="EMBL/GenBank/DDBJ databases">
        <title>Genome Sequence of alkane-degrading Bacterium Alcanivorax sp. 19-m-6.</title>
        <authorList>
            <person name="Lai Q."/>
            <person name="Shao Z."/>
        </authorList>
    </citation>
    <scope>NUCLEOTIDE SEQUENCE [LARGE SCALE GENOMIC DNA]</scope>
    <source>
        <strain evidence="1 2">19-m-6</strain>
    </source>
</reference>
<dbReference type="OrthoDB" id="9803036at2"/>
<dbReference type="EMBL" id="ARXV01000002">
    <property type="protein sequence ID" value="KGD65968.1"/>
    <property type="molecule type" value="Genomic_DNA"/>
</dbReference>
<dbReference type="CDD" id="cd04645">
    <property type="entry name" value="LbH_gamma_CA_like"/>
    <property type="match status" value="1"/>
</dbReference>
<protein>
    <submittedName>
        <fullName evidence="1">Anhydrase family 3 protein</fullName>
    </submittedName>
</protein>
<dbReference type="SUPFAM" id="SSF51161">
    <property type="entry name" value="Trimeric LpxA-like enzymes"/>
    <property type="match status" value="1"/>
</dbReference>
<gene>
    <name evidence="1" type="ORF">Y5S_00440</name>
</gene>
<dbReference type="Pfam" id="PF00132">
    <property type="entry name" value="Hexapep"/>
    <property type="match status" value="1"/>
</dbReference>
<proteinExistence type="predicted"/>
<sequence>MIYKIGSRQLEQRGSGHWIADNATVIGSVVMESNSSIWFNAVLRADNDLIEIGENTNIQDGAVLHVDPGVPMKIGRDVTVGHKVMLHGCTIGDNSLIGINAVVLNKAVIGKNCIIGANSLVPEGMKIPDNSLVMGSPAKVVKEISDGHKAMLTMSSMHYVAHAKEFSEHLEVDERYHHD</sequence>
<evidence type="ECO:0000313" key="2">
    <source>
        <dbReference type="Proteomes" id="UP000029444"/>
    </source>
</evidence>
<dbReference type="AlphaFoldDB" id="A0A095TU83"/>
<dbReference type="Gene3D" id="2.160.10.10">
    <property type="entry name" value="Hexapeptide repeat proteins"/>
    <property type="match status" value="1"/>
</dbReference>
<accession>A0A095TU83</accession>